<dbReference type="EMBL" id="CP014782">
    <property type="protein sequence ID" value="AQS38997.1"/>
    <property type="molecule type" value="Genomic_DNA"/>
</dbReference>
<protein>
    <submittedName>
        <fullName evidence="1">Uncharacterized protein</fullName>
    </submittedName>
</protein>
<dbReference type="KEGG" id="spsw:Sps_03882"/>
<dbReference type="AlphaFoldDB" id="A0A1S6HTV3"/>
<proteinExistence type="predicted"/>
<dbReference type="Proteomes" id="UP000189545">
    <property type="component" value="Chromosome"/>
</dbReference>
<evidence type="ECO:0000313" key="2">
    <source>
        <dbReference type="Proteomes" id="UP000189545"/>
    </source>
</evidence>
<dbReference type="OrthoDB" id="6262003at2"/>
<reference evidence="1 2" key="1">
    <citation type="submission" date="2016-03" db="EMBL/GenBank/DDBJ databases">
        <title>Complete genome sequence of Shewanella psychrophila WP2, a deep sea bacterium isolated from west Pacific sediment.</title>
        <authorList>
            <person name="Xu G."/>
            <person name="Jian H."/>
        </authorList>
    </citation>
    <scope>NUCLEOTIDE SEQUENCE [LARGE SCALE GENOMIC DNA]</scope>
    <source>
        <strain evidence="1 2">WP2</strain>
    </source>
</reference>
<name>A0A1S6HTV3_9GAMM</name>
<dbReference type="RefSeq" id="WP_077753964.1">
    <property type="nucleotide sequence ID" value="NZ_CP014782.1"/>
</dbReference>
<accession>A0A1S6HTV3</accession>
<gene>
    <name evidence="1" type="ORF">Sps_03882</name>
</gene>
<evidence type="ECO:0000313" key="1">
    <source>
        <dbReference type="EMBL" id="AQS38997.1"/>
    </source>
</evidence>
<dbReference type="STRING" id="225848.Sps_03882"/>
<keyword evidence="2" id="KW-1185">Reference proteome</keyword>
<organism evidence="1 2">
    <name type="scientific">Shewanella psychrophila</name>
    <dbReference type="NCBI Taxonomy" id="225848"/>
    <lineage>
        <taxon>Bacteria</taxon>
        <taxon>Pseudomonadati</taxon>
        <taxon>Pseudomonadota</taxon>
        <taxon>Gammaproteobacteria</taxon>
        <taxon>Alteromonadales</taxon>
        <taxon>Shewanellaceae</taxon>
        <taxon>Shewanella</taxon>
    </lineage>
</organism>
<sequence>MIKPILSLGLLGLGLLVLSDGIFAGEIGRGDWTHQTNSDDAAVIATYGYQKMKVIDSGQGKASVVFTNVNDREYCGGQDALFSPIDANINIELEMNSRLTTIAVPALIGCDDGVSFAQIKKTESMQLITMMYDADRVFFHEQSYSLDGFERAVKKVID</sequence>